<dbReference type="Pfam" id="PF08543">
    <property type="entry name" value="Phos_pyr_kin"/>
    <property type="match status" value="1"/>
</dbReference>
<evidence type="ECO:0000313" key="5">
    <source>
        <dbReference type="Proteomes" id="UP001596492"/>
    </source>
</evidence>
<comment type="pathway">
    <text evidence="1">Cofactor biosynthesis; thiamine diphosphate biosynthesis.</text>
</comment>
<organism evidence="4 5">
    <name type="scientific">Hirschia litorea</name>
    <dbReference type="NCBI Taxonomy" id="1199156"/>
    <lineage>
        <taxon>Bacteria</taxon>
        <taxon>Pseudomonadati</taxon>
        <taxon>Pseudomonadota</taxon>
        <taxon>Alphaproteobacteria</taxon>
        <taxon>Hyphomonadales</taxon>
        <taxon>Hyphomonadaceae</taxon>
        <taxon>Hirschia</taxon>
    </lineage>
</organism>
<dbReference type="EMBL" id="JBHTBR010000004">
    <property type="protein sequence ID" value="MFC7291651.1"/>
    <property type="molecule type" value="Genomic_DNA"/>
</dbReference>
<dbReference type="InterPro" id="IPR004399">
    <property type="entry name" value="HMP/HMP-P_kinase_dom"/>
</dbReference>
<dbReference type="NCBIfam" id="TIGR00097">
    <property type="entry name" value="HMP-P_kinase"/>
    <property type="match status" value="1"/>
</dbReference>
<evidence type="ECO:0000256" key="1">
    <source>
        <dbReference type="ARBA" id="ARBA00004948"/>
    </source>
</evidence>
<dbReference type="EC" id="2.7.1.49" evidence="2"/>
<sequence length="285" mass="29701">MNDEKQPTIGRVLVIAGSDSGGGAGIQADIKTITMLGGYAATAITALTIQNTQGVSGIVPAPIPSVTAQMTAILSDIGADVIKTGMLGDKKLIEAIAQTLADHAMGLPRVIDPVMVSTAGDRLLPPAAIDTLRAVLIPKAIITPNAPEAGLLTKRDVFNLDGQRRAAERLLEDGAHAAIVKGGHIEGDTIIDLIATPEGEIFCEHERVDGTSTHGTGCTLASATATGIAQSLKLEDAFKRAQTYVAHAIKYAPMLGKGHGPLGHEWPIKHPELADNLLNKFKALK</sequence>
<keyword evidence="5" id="KW-1185">Reference proteome</keyword>
<dbReference type="Gene3D" id="3.40.1190.20">
    <property type="match status" value="1"/>
</dbReference>
<evidence type="ECO:0000313" key="4">
    <source>
        <dbReference type="EMBL" id="MFC7291651.1"/>
    </source>
</evidence>
<dbReference type="PANTHER" id="PTHR20858:SF17">
    <property type="entry name" value="HYDROXYMETHYLPYRIMIDINE_PHOSPHOMETHYLPYRIMIDINE KINASE THI20-RELATED"/>
    <property type="match status" value="1"/>
</dbReference>
<dbReference type="GO" id="GO:0008972">
    <property type="term" value="F:phosphomethylpyrimidine kinase activity"/>
    <property type="evidence" value="ECO:0007669"/>
    <property type="project" value="UniProtKB-EC"/>
</dbReference>
<dbReference type="Proteomes" id="UP001596492">
    <property type="component" value="Unassembled WGS sequence"/>
</dbReference>
<protein>
    <recommendedName>
        <fullName evidence="2">hydroxymethylpyrimidine kinase</fullName>
        <ecNumber evidence="2">2.7.1.49</ecNumber>
    </recommendedName>
</protein>
<gene>
    <name evidence="4" type="primary">thiD</name>
    <name evidence="4" type="ORF">ACFQS8_08490</name>
</gene>
<dbReference type="RefSeq" id="WP_382166887.1">
    <property type="nucleotide sequence ID" value="NZ_JBHTBR010000004.1"/>
</dbReference>
<dbReference type="InterPro" id="IPR029056">
    <property type="entry name" value="Ribokinase-like"/>
</dbReference>
<keyword evidence="4" id="KW-0808">Transferase</keyword>
<evidence type="ECO:0000256" key="2">
    <source>
        <dbReference type="ARBA" id="ARBA00012135"/>
    </source>
</evidence>
<keyword evidence="4" id="KW-0418">Kinase</keyword>
<comment type="caution">
    <text evidence="4">The sequence shown here is derived from an EMBL/GenBank/DDBJ whole genome shotgun (WGS) entry which is preliminary data.</text>
</comment>
<proteinExistence type="predicted"/>
<evidence type="ECO:0000259" key="3">
    <source>
        <dbReference type="Pfam" id="PF08543"/>
    </source>
</evidence>
<dbReference type="CDD" id="cd01169">
    <property type="entry name" value="HMPP_kinase"/>
    <property type="match status" value="1"/>
</dbReference>
<dbReference type="InterPro" id="IPR013749">
    <property type="entry name" value="PM/HMP-P_kinase-1"/>
</dbReference>
<dbReference type="PANTHER" id="PTHR20858">
    <property type="entry name" value="PHOSPHOMETHYLPYRIMIDINE KINASE"/>
    <property type="match status" value="1"/>
</dbReference>
<reference evidence="5" key="1">
    <citation type="journal article" date="2019" name="Int. J. Syst. Evol. Microbiol.">
        <title>The Global Catalogue of Microorganisms (GCM) 10K type strain sequencing project: providing services to taxonomists for standard genome sequencing and annotation.</title>
        <authorList>
            <consortium name="The Broad Institute Genomics Platform"/>
            <consortium name="The Broad Institute Genome Sequencing Center for Infectious Disease"/>
            <person name="Wu L."/>
            <person name="Ma J."/>
        </authorList>
    </citation>
    <scope>NUCLEOTIDE SEQUENCE [LARGE SCALE GENOMIC DNA]</scope>
    <source>
        <strain evidence="5">CCUG 51308</strain>
    </source>
</reference>
<feature type="domain" description="Pyridoxamine kinase/Phosphomethylpyrimidine kinase" evidence="3">
    <location>
        <begin position="19"/>
        <end position="262"/>
    </location>
</feature>
<dbReference type="SUPFAM" id="SSF53613">
    <property type="entry name" value="Ribokinase-like"/>
    <property type="match status" value="1"/>
</dbReference>
<dbReference type="GO" id="GO:0008902">
    <property type="term" value="F:hydroxymethylpyrimidine kinase activity"/>
    <property type="evidence" value="ECO:0007669"/>
    <property type="project" value="UniProtKB-EC"/>
</dbReference>
<name>A0ABW2IKI3_9PROT</name>
<accession>A0ABW2IKI3</accession>